<keyword evidence="12 18" id="KW-1133">Transmembrane helix</keyword>
<keyword evidence="7" id="KW-0808">Transferase</keyword>
<keyword evidence="3" id="KW-1003">Cell membrane</keyword>
<keyword evidence="5" id="KW-0645">Protease</keyword>
<evidence type="ECO:0000256" key="17">
    <source>
        <dbReference type="ARBA" id="ARBA00049902"/>
    </source>
</evidence>
<evidence type="ECO:0000256" key="11">
    <source>
        <dbReference type="ARBA" id="ARBA00022984"/>
    </source>
</evidence>
<comment type="catalytic activity">
    <reaction evidence="17">
        <text>[GlcNAc-(1-&gt;4)-Mur2Ac(oyl-L-Ala-gamma-D-Glu-L-Lys-D-Ala-D-Ala)](n)-di-trans,octa-cis-undecaprenyl diphosphate + beta-D-GlcNAc-(1-&gt;4)-Mur2Ac(oyl-L-Ala-gamma-D-Glu-L-Lys-D-Ala-D-Ala)-di-trans,octa-cis-undecaprenyl diphosphate = [GlcNAc-(1-&gt;4)-Mur2Ac(oyl-L-Ala-gamma-D-Glu-L-Lys-D-Ala-D-Ala)](n+1)-di-trans,octa-cis-undecaprenyl diphosphate + di-trans,octa-cis-undecaprenyl diphosphate + H(+)</text>
        <dbReference type="Rhea" id="RHEA:23708"/>
        <dbReference type="Rhea" id="RHEA-COMP:9602"/>
        <dbReference type="Rhea" id="RHEA-COMP:9603"/>
        <dbReference type="ChEBI" id="CHEBI:15378"/>
        <dbReference type="ChEBI" id="CHEBI:58405"/>
        <dbReference type="ChEBI" id="CHEBI:60033"/>
        <dbReference type="ChEBI" id="CHEBI:78435"/>
        <dbReference type="EC" id="2.4.99.28"/>
    </reaction>
</comment>
<evidence type="ECO:0000256" key="8">
    <source>
        <dbReference type="ARBA" id="ARBA00022692"/>
    </source>
</evidence>
<dbReference type="Gene3D" id="6.20.370.110">
    <property type="match status" value="1"/>
</dbReference>
<dbReference type="FunFam" id="1.10.3810.10:FF:000001">
    <property type="entry name" value="Penicillin-binding protein 1A"/>
    <property type="match status" value="1"/>
</dbReference>
<dbReference type="InterPro" id="IPR001264">
    <property type="entry name" value="Glyco_trans_51"/>
</dbReference>
<keyword evidence="11" id="KW-0573">Peptidoglycan synthesis</keyword>
<gene>
    <name evidence="21" type="ORF">HMPREF1015_02128</name>
</gene>
<keyword evidence="13 18" id="KW-0472">Membrane</keyword>
<evidence type="ECO:0000256" key="5">
    <source>
        <dbReference type="ARBA" id="ARBA00022670"/>
    </source>
</evidence>
<evidence type="ECO:0000256" key="4">
    <source>
        <dbReference type="ARBA" id="ARBA00022645"/>
    </source>
</evidence>
<dbReference type="PATRIC" id="fig|665952.3.peg.905"/>
<dbReference type="GO" id="GO:0008955">
    <property type="term" value="F:peptidoglycan glycosyltransferase activity"/>
    <property type="evidence" value="ECO:0007669"/>
    <property type="project" value="UniProtKB-EC"/>
</dbReference>
<dbReference type="Pfam" id="PF00905">
    <property type="entry name" value="Transpeptidase"/>
    <property type="match status" value="1"/>
</dbReference>
<evidence type="ECO:0000256" key="13">
    <source>
        <dbReference type="ARBA" id="ARBA00023136"/>
    </source>
</evidence>
<evidence type="ECO:0000256" key="15">
    <source>
        <dbReference type="ARBA" id="ARBA00023316"/>
    </source>
</evidence>
<evidence type="ECO:0000256" key="7">
    <source>
        <dbReference type="ARBA" id="ARBA00022679"/>
    </source>
</evidence>
<accession>G9QIW7</accession>
<evidence type="ECO:0000256" key="12">
    <source>
        <dbReference type="ARBA" id="ARBA00022989"/>
    </source>
</evidence>
<dbReference type="GO" id="GO:0009002">
    <property type="term" value="F:serine-type D-Ala-D-Ala carboxypeptidase activity"/>
    <property type="evidence" value="ECO:0007669"/>
    <property type="project" value="UniProtKB-EC"/>
</dbReference>
<dbReference type="GO" id="GO:0030288">
    <property type="term" value="C:outer membrane-bounded periplasmic space"/>
    <property type="evidence" value="ECO:0007669"/>
    <property type="project" value="TreeGrafter"/>
</dbReference>
<comment type="similarity">
    <text evidence="2">In the N-terminal section; belongs to the glycosyltransferase 51 family.</text>
</comment>
<dbReference type="SUPFAM" id="SSF56601">
    <property type="entry name" value="beta-lactamase/transpeptidase-like"/>
    <property type="match status" value="1"/>
</dbReference>
<dbReference type="SUPFAM" id="SSF53955">
    <property type="entry name" value="Lysozyme-like"/>
    <property type="match status" value="1"/>
</dbReference>
<feature type="domain" description="Penicillin-binding protein transpeptidase" evidence="19">
    <location>
        <begin position="333"/>
        <end position="609"/>
    </location>
</feature>
<name>G9QIW7_9BACI</name>
<sequence length="649" mass="72539">MGTSLDTMKNIWRKFHLTQVFILLLSICVLLLLGFVIYFMKSADVESLKKGLSQQTIIYDKDGDVASKLSANRSDSVPIKKIPDSLQDAVVAIEDHQFYNHNGFYLKGMLRAFVQDILHGGAVQGGSTITQQLTKNALLSPEKTLKRKIEELFLAIQIEKVYKKKEILEMYLNTIYFGQGAWGVQNASEKYFGKNVQDLNLSESALLAGLIKAPSALDPYNHYEAAIKRRNVVLDQMVKYGYITQEEANKAKSTTIVLKDGSKDPLKEKYPYFGDAVIEEAVNRYGLSQKDLLEKGYKIYTTMDQNIQSQLEKVYKEDWLFPKGVHGGDVQSAVVMLDPHNGGVLGVVGSRGEHVFRGFSYATQMKTSPGSTIKPLAVYTPALEEGYQPTSMLKDEKMKFGDYEPSNYDGVYKGEVPMYEAVEKSLNVPAVWLLNEIGLDKGVDALKRFGIPLEKEDRNLSIALGGMYKGVSPLQMASAYSTFANGGVRQEGHFIRKIVDPDGKVVAEWKGEGKRVTSKKVVDEMNSMLLNVVAEGTGRKASIPGYKIAGKTGSTQVPIEGVDGTKDQWFIGYTPNVVGAVWLGFDNNNDYLTSNSSDGVVPVFREVMEKTLPYIKNESFDVTPIQKQVEKKKKKDWKEKLIEEWKKLF</sequence>
<evidence type="ECO:0000256" key="3">
    <source>
        <dbReference type="ARBA" id="ARBA00022475"/>
    </source>
</evidence>
<dbReference type="GO" id="GO:0009252">
    <property type="term" value="P:peptidoglycan biosynthetic process"/>
    <property type="evidence" value="ECO:0007669"/>
    <property type="project" value="UniProtKB-KW"/>
</dbReference>
<keyword evidence="14" id="KW-0511">Multifunctional enzyme</keyword>
<protein>
    <submittedName>
        <fullName evidence="21">1A family penicillin-binding protein</fullName>
    </submittedName>
</protein>
<dbReference type="InterPro" id="IPR023346">
    <property type="entry name" value="Lysozyme-like_dom_sf"/>
</dbReference>
<dbReference type="InterPro" id="IPR001460">
    <property type="entry name" value="PCN-bd_Tpept"/>
</dbReference>
<dbReference type="PANTHER" id="PTHR32282">
    <property type="entry name" value="BINDING PROTEIN TRANSPEPTIDASE, PUTATIVE-RELATED"/>
    <property type="match status" value="1"/>
</dbReference>
<keyword evidence="6" id="KW-0328">Glycosyltransferase</keyword>
<keyword evidence="10" id="KW-0133">Cell shape</keyword>
<keyword evidence="15" id="KW-0961">Cell wall biogenesis/degradation</keyword>
<evidence type="ECO:0000313" key="21">
    <source>
        <dbReference type="EMBL" id="EHL78889.1"/>
    </source>
</evidence>
<evidence type="ECO:0000259" key="19">
    <source>
        <dbReference type="Pfam" id="PF00905"/>
    </source>
</evidence>
<evidence type="ECO:0000259" key="20">
    <source>
        <dbReference type="Pfam" id="PF00912"/>
    </source>
</evidence>
<organism evidence="21 22">
    <name type="scientific">Bacillus smithii 7_3_47FAA</name>
    <dbReference type="NCBI Taxonomy" id="665952"/>
    <lineage>
        <taxon>Bacteria</taxon>
        <taxon>Bacillati</taxon>
        <taxon>Bacillota</taxon>
        <taxon>Bacilli</taxon>
        <taxon>Bacillales</taxon>
        <taxon>Bacillaceae</taxon>
        <taxon>Bacillus</taxon>
    </lineage>
</organism>
<evidence type="ECO:0000256" key="9">
    <source>
        <dbReference type="ARBA" id="ARBA00022801"/>
    </source>
</evidence>
<dbReference type="GO" id="GO:0006508">
    <property type="term" value="P:proteolysis"/>
    <property type="evidence" value="ECO:0007669"/>
    <property type="project" value="UniProtKB-KW"/>
</dbReference>
<evidence type="ECO:0000256" key="2">
    <source>
        <dbReference type="ARBA" id="ARBA00007739"/>
    </source>
</evidence>
<dbReference type="RefSeq" id="WP_003353205.1">
    <property type="nucleotide sequence ID" value="NZ_JH414745.1"/>
</dbReference>
<evidence type="ECO:0000256" key="14">
    <source>
        <dbReference type="ARBA" id="ARBA00023268"/>
    </source>
</evidence>
<evidence type="ECO:0000256" key="6">
    <source>
        <dbReference type="ARBA" id="ARBA00022676"/>
    </source>
</evidence>
<dbReference type="InterPro" id="IPR036950">
    <property type="entry name" value="PBP_transglycosylase"/>
</dbReference>
<comment type="caution">
    <text evidence="21">The sequence shown here is derived from an EMBL/GenBank/DDBJ whole genome shotgun (WGS) entry which is preliminary data.</text>
</comment>
<evidence type="ECO:0000256" key="16">
    <source>
        <dbReference type="ARBA" id="ARBA00034000"/>
    </source>
</evidence>
<dbReference type="GO" id="GO:0071555">
    <property type="term" value="P:cell wall organization"/>
    <property type="evidence" value="ECO:0007669"/>
    <property type="project" value="UniProtKB-KW"/>
</dbReference>
<dbReference type="Pfam" id="PF00912">
    <property type="entry name" value="Transgly"/>
    <property type="match status" value="1"/>
</dbReference>
<dbReference type="Gene3D" id="1.10.3810.10">
    <property type="entry name" value="Biosynthetic peptidoglycan transglycosylase-like"/>
    <property type="match status" value="1"/>
</dbReference>
<dbReference type="EMBL" id="ACWF01000048">
    <property type="protein sequence ID" value="EHL78889.1"/>
    <property type="molecule type" value="Genomic_DNA"/>
</dbReference>
<keyword evidence="8 18" id="KW-0812">Transmembrane</keyword>
<comment type="similarity">
    <text evidence="1">In the C-terminal section; belongs to the transpeptidase family.</text>
</comment>
<evidence type="ECO:0000256" key="18">
    <source>
        <dbReference type="SAM" id="Phobius"/>
    </source>
</evidence>
<dbReference type="InterPro" id="IPR012338">
    <property type="entry name" value="Beta-lactam/transpept-like"/>
</dbReference>
<feature type="domain" description="Glycosyl transferase family 51" evidence="20">
    <location>
        <begin position="64"/>
        <end position="237"/>
    </location>
</feature>
<dbReference type="NCBIfam" id="TIGR02074">
    <property type="entry name" value="PBP_1a_fam"/>
    <property type="match status" value="1"/>
</dbReference>
<evidence type="ECO:0000313" key="22">
    <source>
        <dbReference type="Proteomes" id="UP000011747"/>
    </source>
</evidence>
<dbReference type="GO" id="GO:0008360">
    <property type="term" value="P:regulation of cell shape"/>
    <property type="evidence" value="ECO:0007669"/>
    <property type="project" value="UniProtKB-KW"/>
</dbReference>
<dbReference type="AlphaFoldDB" id="G9QIW7"/>
<proteinExistence type="inferred from homology"/>
<feature type="transmembrane region" description="Helical" evidence="18">
    <location>
        <begin position="20"/>
        <end position="40"/>
    </location>
</feature>
<keyword evidence="4" id="KW-0121">Carboxypeptidase</keyword>
<comment type="catalytic activity">
    <reaction evidence="16">
        <text>Preferential cleavage: (Ac)2-L-Lys-D-Ala-|-D-Ala. Also transpeptidation of peptidyl-alanyl moieties that are N-acyl substituents of D-alanine.</text>
        <dbReference type="EC" id="3.4.16.4"/>
    </reaction>
</comment>
<dbReference type="GO" id="GO:0008658">
    <property type="term" value="F:penicillin binding"/>
    <property type="evidence" value="ECO:0007669"/>
    <property type="project" value="InterPro"/>
</dbReference>
<dbReference type="Gene3D" id="3.40.710.10">
    <property type="entry name" value="DD-peptidase/beta-lactamase superfamily"/>
    <property type="match status" value="1"/>
</dbReference>
<reference evidence="21 22" key="1">
    <citation type="submission" date="2011-09" db="EMBL/GenBank/DDBJ databases">
        <title>The Genome Sequence of Bacillus smithii 7_3_47FAA.</title>
        <authorList>
            <consortium name="The Broad Institute Genome Sequencing Platform"/>
            <person name="Earl A."/>
            <person name="Ward D."/>
            <person name="Feldgarden M."/>
            <person name="Gevers D."/>
            <person name="Daigneault M."/>
            <person name="Strauss J."/>
            <person name="Allen-Vercoe E."/>
            <person name="Young S.K."/>
            <person name="Zeng Q."/>
            <person name="Gargeya S."/>
            <person name="Fitzgerald M."/>
            <person name="Haas B."/>
            <person name="Abouelleil A."/>
            <person name="Alvarado L."/>
            <person name="Arachchi H.M."/>
            <person name="Berlin A."/>
            <person name="Brown A."/>
            <person name="Chapman S.B."/>
            <person name="Chen Z."/>
            <person name="Dunbar C."/>
            <person name="Freedman E."/>
            <person name="Gearin G."/>
            <person name="Goldberg J."/>
            <person name="Griggs A."/>
            <person name="Gujja S."/>
            <person name="Heiman D."/>
            <person name="Howarth C."/>
            <person name="Larson L."/>
            <person name="Lui A."/>
            <person name="MacDonald P.J.P."/>
            <person name="Montmayeur A."/>
            <person name="Murphy C."/>
            <person name="Neiman D."/>
            <person name="Pearson M."/>
            <person name="Priest M."/>
            <person name="Roberts A."/>
            <person name="Saif S."/>
            <person name="Shea T."/>
            <person name="Shenoy N."/>
            <person name="Sisk P."/>
            <person name="Stolte C."/>
            <person name="Sykes S."/>
            <person name="Wortman J."/>
            <person name="Nusbaum C."/>
            <person name="Birren B."/>
        </authorList>
    </citation>
    <scope>NUCLEOTIDE SEQUENCE [LARGE SCALE GENOMIC DNA]</scope>
    <source>
        <strain evidence="21 22">7_3_47FAA</strain>
    </source>
</reference>
<dbReference type="PANTHER" id="PTHR32282:SF32">
    <property type="entry name" value="PENICILLIN-BINDING PROTEIN 2A"/>
    <property type="match status" value="1"/>
</dbReference>
<dbReference type="HOGENOM" id="CLU_006354_2_2_9"/>
<dbReference type="Proteomes" id="UP000011747">
    <property type="component" value="Unassembled WGS sequence"/>
</dbReference>
<evidence type="ECO:0000256" key="10">
    <source>
        <dbReference type="ARBA" id="ARBA00022960"/>
    </source>
</evidence>
<dbReference type="InterPro" id="IPR050396">
    <property type="entry name" value="Glycosyltr_51/Transpeptidase"/>
</dbReference>
<evidence type="ECO:0000256" key="1">
    <source>
        <dbReference type="ARBA" id="ARBA00007090"/>
    </source>
</evidence>
<keyword evidence="22" id="KW-1185">Reference proteome</keyword>
<keyword evidence="9" id="KW-0378">Hydrolase</keyword>